<name>A0A178MT50_9PROT</name>
<evidence type="ECO:0000313" key="2">
    <source>
        <dbReference type="Proteomes" id="UP000078543"/>
    </source>
</evidence>
<dbReference type="AlphaFoldDB" id="A0A178MT50"/>
<dbReference type="OrthoDB" id="9813449at2"/>
<evidence type="ECO:0000313" key="1">
    <source>
        <dbReference type="EMBL" id="OAN52452.1"/>
    </source>
</evidence>
<reference evidence="1 2" key="1">
    <citation type="submission" date="2016-04" db="EMBL/GenBank/DDBJ databases">
        <title>Draft genome sequence of freshwater magnetotactic bacteria Magnetospirillum marisnigri SP-1 and Magnetospirillum moscoviense BB-1.</title>
        <authorList>
            <person name="Koziaeva V."/>
            <person name="Dziuba M.V."/>
            <person name="Ivanov T.M."/>
            <person name="Kuznetsov B."/>
            <person name="Grouzdev D.S."/>
        </authorList>
    </citation>
    <scope>NUCLEOTIDE SEQUENCE [LARGE SCALE GENOMIC DNA]</scope>
    <source>
        <strain evidence="1 2">BB-1</strain>
    </source>
</reference>
<gene>
    <name evidence="1" type="ORF">A6A05_10750</name>
</gene>
<protein>
    <submittedName>
        <fullName evidence="1">Growth inhibitor PemK</fullName>
    </submittedName>
</protein>
<comment type="caution">
    <text evidence="1">The sequence shown here is derived from an EMBL/GenBank/DDBJ whole genome shotgun (WGS) entry which is preliminary data.</text>
</comment>
<dbReference type="EMBL" id="LWQU01000129">
    <property type="protein sequence ID" value="OAN52452.1"/>
    <property type="molecule type" value="Genomic_DNA"/>
</dbReference>
<keyword evidence="2" id="KW-1185">Reference proteome</keyword>
<dbReference type="Pfam" id="PF02452">
    <property type="entry name" value="PemK_toxin"/>
    <property type="match status" value="1"/>
</dbReference>
<accession>A0A178MT50</accession>
<organism evidence="1 2">
    <name type="scientific">Magnetospirillum moscoviense</name>
    <dbReference type="NCBI Taxonomy" id="1437059"/>
    <lineage>
        <taxon>Bacteria</taxon>
        <taxon>Pseudomonadati</taxon>
        <taxon>Pseudomonadota</taxon>
        <taxon>Alphaproteobacteria</taxon>
        <taxon>Rhodospirillales</taxon>
        <taxon>Rhodospirillaceae</taxon>
        <taxon>Magnetospirillum</taxon>
    </lineage>
</organism>
<dbReference type="STRING" id="1437059.A6A05_10750"/>
<dbReference type="SUPFAM" id="SSF50118">
    <property type="entry name" value="Cell growth inhibitor/plasmid maintenance toxic component"/>
    <property type="match status" value="1"/>
</dbReference>
<dbReference type="Gene3D" id="2.30.30.110">
    <property type="match status" value="1"/>
</dbReference>
<dbReference type="Proteomes" id="UP000078543">
    <property type="component" value="Unassembled WGS sequence"/>
</dbReference>
<sequence>MPAFNAWDIVKVPFPYTDRPVRQRRPALVVAANDIQRCHGLLWVLMITSAENRSWPGDVEIIDLLGAGLPAPSVVRTAKIAVIEAKDAERIGRLESESQMRVRQMVTAELAL</sequence>
<proteinExistence type="predicted"/>
<dbReference type="GO" id="GO:0003677">
    <property type="term" value="F:DNA binding"/>
    <property type="evidence" value="ECO:0007669"/>
    <property type="project" value="InterPro"/>
</dbReference>
<dbReference type="InterPro" id="IPR011067">
    <property type="entry name" value="Plasmid_toxin/cell-grow_inhib"/>
</dbReference>
<dbReference type="InterPro" id="IPR003477">
    <property type="entry name" value="PemK-like"/>
</dbReference>
<dbReference type="RefSeq" id="WP_068499244.1">
    <property type="nucleotide sequence ID" value="NZ_LWQU01000129.1"/>
</dbReference>